<proteinExistence type="predicted"/>
<name>A0ABV6AYV8_9DEIO</name>
<keyword evidence="2" id="KW-1185">Reference proteome</keyword>
<dbReference type="EMBL" id="JBHLYR010000037">
    <property type="protein sequence ID" value="MFB9992698.1"/>
    <property type="molecule type" value="Genomic_DNA"/>
</dbReference>
<comment type="caution">
    <text evidence="1">The sequence shown here is derived from an EMBL/GenBank/DDBJ whole genome shotgun (WGS) entry which is preliminary data.</text>
</comment>
<organism evidence="1 2">
    <name type="scientific">Deinococcus oregonensis</name>
    <dbReference type="NCBI Taxonomy" id="1805970"/>
    <lineage>
        <taxon>Bacteria</taxon>
        <taxon>Thermotogati</taxon>
        <taxon>Deinococcota</taxon>
        <taxon>Deinococci</taxon>
        <taxon>Deinococcales</taxon>
        <taxon>Deinococcaceae</taxon>
        <taxon>Deinococcus</taxon>
    </lineage>
</organism>
<evidence type="ECO:0000313" key="1">
    <source>
        <dbReference type="EMBL" id="MFB9992698.1"/>
    </source>
</evidence>
<protein>
    <submittedName>
        <fullName evidence="1">Uncharacterized protein</fullName>
    </submittedName>
</protein>
<evidence type="ECO:0000313" key="2">
    <source>
        <dbReference type="Proteomes" id="UP001589733"/>
    </source>
</evidence>
<sequence length="178" mass="19898">MRARQRFLGLSPDHRPQSDEDVMLPEQVQFASGARCHLRQQLCAPGRLRGGLLFGTLRAGILDVLLASPMGFPWWYADVDDAVLTVDERYVFGWSDCVAAVHGEQVDWQGNWIAYPDSLLPDVREDLTWLHLGASLGLFDEYHVLVVVGWEQGRLAGRAYSIDEGDATTLECNLGRIS</sequence>
<accession>A0ABV6AYV8</accession>
<dbReference type="RefSeq" id="WP_380010102.1">
    <property type="nucleotide sequence ID" value="NZ_JBHLYR010000037.1"/>
</dbReference>
<dbReference type="Proteomes" id="UP001589733">
    <property type="component" value="Unassembled WGS sequence"/>
</dbReference>
<gene>
    <name evidence="1" type="ORF">ACFFLM_12035</name>
</gene>
<reference evidence="1 2" key="1">
    <citation type="submission" date="2024-09" db="EMBL/GenBank/DDBJ databases">
        <authorList>
            <person name="Sun Q."/>
            <person name="Mori K."/>
        </authorList>
    </citation>
    <scope>NUCLEOTIDE SEQUENCE [LARGE SCALE GENOMIC DNA]</scope>
    <source>
        <strain evidence="1 2">JCM 13503</strain>
    </source>
</reference>